<dbReference type="NCBIfam" id="TIGR03605">
    <property type="entry name" value="antibiot_sagB"/>
    <property type="match status" value="1"/>
</dbReference>
<dbReference type="PANTHER" id="PTHR42741">
    <property type="entry name" value="NITROREDUCTASE FAMILY PROTEIN"/>
    <property type="match status" value="1"/>
</dbReference>
<accession>A0A4Q0XQM3</accession>
<gene>
    <name evidence="2" type="ORF">CRV04_06110</name>
</gene>
<dbReference type="InterPro" id="IPR000415">
    <property type="entry name" value="Nitroreductase-like"/>
</dbReference>
<dbReference type="InterPro" id="IPR029479">
    <property type="entry name" value="Nitroreductase"/>
</dbReference>
<dbReference type="EMBL" id="PDKN01000003">
    <property type="protein sequence ID" value="RXJ58079.1"/>
    <property type="molecule type" value="Genomic_DNA"/>
</dbReference>
<dbReference type="PANTHER" id="PTHR42741:SF3">
    <property type="entry name" value="NITROREDUCTASE FAMILY PROTEIN"/>
    <property type="match status" value="1"/>
</dbReference>
<dbReference type="OrthoDB" id="9801593at2"/>
<dbReference type="Pfam" id="PF00881">
    <property type="entry name" value="Nitroreductase"/>
    <property type="match status" value="1"/>
</dbReference>
<protein>
    <recommendedName>
        <fullName evidence="1">Nitroreductase domain-containing protein</fullName>
    </recommendedName>
</protein>
<dbReference type="InterPro" id="IPR020051">
    <property type="entry name" value="SagB-type_dehydrogenase"/>
</dbReference>
<keyword evidence="3" id="KW-1185">Reference proteome</keyword>
<organism evidence="2 3">
    <name type="scientific">Candidatus Marinarcus aquaticus</name>
    <dbReference type="NCBI Taxonomy" id="2044504"/>
    <lineage>
        <taxon>Bacteria</taxon>
        <taxon>Pseudomonadati</taxon>
        <taxon>Campylobacterota</taxon>
        <taxon>Epsilonproteobacteria</taxon>
        <taxon>Campylobacterales</taxon>
        <taxon>Arcobacteraceae</taxon>
        <taxon>Candidatus Marinarcus</taxon>
    </lineage>
</organism>
<dbReference type="AlphaFoldDB" id="A0A4Q0XQM3"/>
<dbReference type="RefSeq" id="WP_128995941.1">
    <property type="nucleotide sequence ID" value="NZ_PDKN01000003.1"/>
</dbReference>
<dbReference type="GO" id="GO:0016491">
    <property type="term" value="F:oxidoreductase activity"/>
    <property type="evidence" value="ECO:0007669"/>
    <property type="project" value="InterPro"/>
</dbReference>
<dbReference type="CDD" id="cd02142">
    <property type="entry name" value="McbC_SagB-like_oxidoreductase"/>
    <property type="match status" value="1"/>
</dbReference>
<sequence length="414" mass="47373">MQTFHEKTNITLKKYYSEPQFIDYTTQPSSQKIYPHFYRRFNLDEYETLSFIKNFAQATFTKQYGKEHVNLRTTPSAGGLYPCEIYIQIRKVKGLLSGVYHYEPLQNALTLIHELSNDGLEVYFEEFTTAQQFIFLISCVPFRTVWKYEDRSIRYLLLDSGHQIGAVNTACNLSGIHPTLSTNFDKEKLNALFRFQNKEYFVAALSIDLGQEANIKPLREALPFVPACDYYLPHPFADDFFTHYNKEAPFSLALPSLCSLINQQVIDTRRSCRAFKNESLSFNDFKTICTELFELSTSLGIEIFYINNNIEELPLGLYKNVSCLKEGDFRQKAQELALYQALGAKSAATLFFTTSKKSAYAKSTILSAYLAHSIYLKCSALGLQCSGVGAYFDEECQTFLQTSNNILYLICIGK</sequence>
<name>A0A4Q0XQM3_9BACT</name>
<evidence type="ECO:0000313" key="3">
    <source>
        <dbReference type="Proteomes" id="UP000290657"/>
    </source>
</evidence>
<dbReference type="SUPFAM" id="SSF55469">
    <property type="entry name" value="FMN-dependent nitroreductase-like"/>
    <property type="match status" value="2"/>
</dbReference>
<evidence type="ECO:0000259" key="1">
    <source>
        <dbReference type="Pfam" id="PF00881"/>
    </source>
</evidence>
<evidence type="ECO:0000313" key="2">
    <source>
        <dbReference type="EMBL" id="RXJ58079.1"/>
    </source>
</evidence>
<comment type="caution">
    <text evidence="2">The sequence shown here is derived from an EMBL/GenBank/DDBJ whole genome shotgun (WGS) entry which is preliminary data.</text>
</comment>
<dbReference type="Proteomes" id="UP000290657">
    <property type="component" value="Unassembled WGS sequence"/>
</dbReference>
<feature type="domain" description="Nitroreductase" evidence="1">
    <location>
        <begin position="266"/>
        <end position="414"/>
    </location>
</feature>
<reference evidence="2 3" key="1">
    <citation type="submission" date="2017-10" db="EMBL/GenBank/DDBJ databases">
        <title>Genomics of the genus Arcobacter.</title>
        <authorList>
            <person name="Perez-Cataluna A."/>
            <person name="Figueras M.J."/>
        </authorList>
    </citation>
    <scope>NUCLEOTIDE SEQUENCE [LARGE SCALE GENOMIC DNA]</scope>
    <source>
        <strain evidence="2 3">CECT 8987</strain>
    </source>
</reference>
<proteinExistence type="predicted"/>
<dbReference type="Gene3D" id="3.40.109.10">
    <property type="entry name" value="NADH Oxidase"/>
    <property type="match status" value="2"/>
</dbReference>